<reference evidence="2 3" key="1">
    <citation type="submission" date="2014-06" db="EMBL/GenBank/DDBJ databases">
        <authorList>
            <person name="Teng J.L."/>
            <person name="Huang Y."/>
            <person name="Tse H."/>
            <person name="Lau S.K."/>
            <person name="Woo P.C."/>
        </authorList>
    </citation>
    <scope>NUCLEOTIDE SEQUENCE [LARGE SCALE GENOMIC DNA]</scope>
    <source>
        <strain evidence="2 3">HKU4</strain>
    </source>
</reference>
<organism evidence="2 3">
    <name type="scientific">Streptococcus sinensis</name>
    <dbReference type="NCBI Taxonomy" id="176090"/>
    <lineage>
        <taxon>Bacteria</taxon>
        <taxon>Bacillati</taxon>
        <taxon>Bacillota</taxon>
        <taxon>Bacilli</taxon>
        <taxon>Lactobacillales</taxon>
        <taxon>Streptococcaceae</taxon>
        <taxon>Streptococcus</taxon>
    </lineage>
</organism>
<dbReference type="InterPro" id="IPR010697">
    <property type="entry name" value="YspA"/>
</dbReference>
<dbReference type="PANTHER" id="PTHR38440">
    <property type="entry name" value="UPF0398 PROTEIN YPSA"/>
    <property type="match status" value="1"/>
</dbReference>
<name>A0A0A0DD69_9STRE</name>
<gene>
    <name evidence="2" type="ORF">SSIN_1624</name>
</gene>
<dbReference type="eggNOG" id="COG4474">
    <property type="taxonomic scope" value="Bacteria"/>
</dbReference>
<dbReference type="PANTHER" id="PTHR38440:SF1">
    <property type="entry name" value="UPF0398 PROTEIN SPR0331"/>
    <property type="match status" value="1"/>
</dbReference>
<dbReference type="NCBIfam" id="NF010181">
    <property type="entry name" value="PRK13660.1"/>
    <property type="match status" value="1"/>
</dbReference>
<dbReference type="SUPFAM" id="SSF102405">
    <property type="entry name" value="MCP/YpsA-like"/>
    <property type="match status" value="1"/>
</dbReference>
<dbReference type="HAMAP" id="MF_01575">
    <property type="entry name" value="UPF0398"/>
    <property type="match status" value="1"/>
</dbReference>
<accession>A0A0A0DD69</accession>
<sequence>MTSLLIAGYKPFEIGIVTEKDMRIKIIKEGVRRDLLRLLDEGVDWLVFMGNLGFESWVLDVAKELKTEYSFQIATIFLFENQGENWNEANQAKLAAFKQVDFVKYAYTSYQNPSQFREYNQFLLQNTDGAYLFYDEENETNLKYLYQEMKNQEQYFIKKLTFDDLNEVAENFLGK</sequence>
<comment type="caution">
    <text evidence="2">The sequence shown here is derived from an EMBL/GenBank/DDBJ whole genome shotgun (WGS) entry which is preliminary data.</text>
</comment>
<protein>
    <recommendedName>
        <fullName evidence="1">UPF0398 protein SSIN_1624</fullName>
    </recommendedName>
</protein>
<evidence type="ECO:0000313" key="3">
    <source>
        <dbReference type="Proteomes" id="UP000030019"/>
    </source>
</evidence>
<dbReference type="AlphaFoldDB" id="A0A0A0DD69"/>
<evidence type="ECO:0000256" key="1">
    <source>
        <dbReference type="HAMAP-Rule" id="MF_01575"/>
    </source>
</evidence>
<dbReference type="PIRSF" id="PIRSF021290">
    <property type="entry name" value="DUF1273"/>
    <property type="match status" value="1"/>
</dbReference>
<dbReference type="Gene3D" id="3.40.50.450">
    <property type="match status" value="1"/>
</dbReference>
<dbReference type="RefSeq" id="WP_037617695.1">
    <property type="nucleotide sequence ID" value="NZ_JPEN01000092.1"/>
</dbReference>
<dbReference type="EMBL" id="JPEN01000092">
    <property type="protein sequence ID" value="KGM36641.1"/>
    <property type="molecule type" value="Genomic_DNA"/>
</dbReference>
<dbReference type="Pfam" id="PF06908">
    <property type="entry name" value="YpsA"/>
    <property type="match status" value="1"/>
</dbReference>
<evidence type="ECO:0000313" key="2">
    <source>
        <dbReference type="EMBL" id="KGM36641.1"/>
    </source>
</evidence>
<dbReference type="STRING" id="176090.SSIN_1624"/>
<comment type="similarity">
    <text evidence="1">Belongs to the UPF0398 family.</text>
</comment>
<dbReference type="PATRIC" id="fig|176090.4.peg.1572"/>
<keyword evidence="3" id="KW-1185">Reference proteome</keyword>
<proteinExistence type="inferred from homology"/>
<dbReference type="Proteomes" id="UP000030019">
    <property type="component" value="Unassembled WGS sequence"/>
</dbReference>